<name>A0A5B0MZ11_PUCGR</name>
<organism evidence="2 3">
    <name type="scientific">Puccinia graminis f. sp. tritici</name>
    <dbReference type="NCBI Taxonomy" id="56615"/>
    <lineage>
        <taxon>Eukaryota</taxon>
        <taxon>Fungi</taxon>
        <taxon>Dikarya</taxon>
        <taxon>Basidiomycota</taxon>
        <taxon>Pucciniomycotina</taxon>
        <taxon>Pucciniomycetes</taxon>
        <taxon>Pucciniales</taxon>
        <taxon>Pucciniaceae</taxon>
        <taxon>Puccinia</taxon>
    </lineage>
</organism>
<proteinExistence type="predicted"/>
<dbReference type="EMBL" id="VSWC01000131">
    <property type="protein sequence ID" value="KAA1081059.1"/>
    <property type="molecule type" value="Genomic_DNA"/>
</dbReference>
<feature type="region of interest" description="Disordered" evidence="1">
    <location>
        <begin position="319"/>
        <end position="372"/>
    </location>
</feature>
<sequence>MGPEDYSTYLDGLDQITNWLDDQPSDNDALASESRSVSVVNTAANTQQEEPNSEDEGENKSEDFKVSIEYKLYVALKKPKPTTTRAGRKAAASEANEKYSKLVSKPNKLLFTWNASHTNLDVFKESVLEILCALEPSQVFGLAEKQEKAKNLCWYAIIPYGGQFVEKNQTMLDNSKIVLKFLEVAEGKGEAKIHLVQNDPKAIAERDEALKQLLELEKANDEHRASSPEPTAGASLNKKIIDNMWLIRATHMPKEELTGSMELPVMVDPTDPRRFIALSPDQIALWARAMAVNQEVTVDNPPKSPAFRFQTKAEFNGTAARIRDLEESDRPVIPNGSSTPARPPENMINSSSNSPATGSNSGSTNHINLSPIQMGMGGFPQQMGWPPSPWGWGPHPNFFQGYTGVPNILANGTVPSASPSNFILAHNHHLGGVSRNIEPVSSPAPSDESADINDYLTFCHVDRNSESINKALTDYGITHYQEFEHITSQELEAVGVKKTKARSLVSNIKKYERSLKKRRLNN</sequence>
<gene>
    <name evidence="2" type="ORF">PGT21_028561</name>
</gene>
<accession>A0A5B0MZ11</accession>
<evidence type="ECO:0000313" key="3">
    <source>
        <dbReference type="Proteomes" id="UP000324748"/>
    </source>
</evidence>
<evidence type="ECO:0000313" key="2">
    <source>
        <dbReference type="EMBL" id="KAA1081059.1"/>
    </source>
</evidence>
<protein>
    <recommendedName>
        <fullName evidence="4">SAM domain-containing protein</fullName>
    </recommendedName>
</protein>
<dbReference type="OrthoDB" id="2498281at2759"/>
<keyword evidence="3" id="KW-1185">Reference proteome</keyword>
<feature type="compositionally biased region" description="Low complexity" evidence="1">
    <location>
        <begin position="349"/>
        <end position="365"/>
    </location>
</feature>
<comment type="caution">
    <text evidence="2">The sequence shown here is derived from an EMBL/GenBank/DDBJ whole genome shotgun (WGS) entry which is preliminary data.</text>
</comment>
<dbReference type="Proteomes" id="UP000324748">
    <property type="component" value="Unassembled WGS sequence"/>
</dbReference>
<feature type="region of interest" description="Disordered" evidence="1">
    <location>
        <begin position="19"/>
        <end position="61"/>
    </location>
</feature>
<evidence type="ECO:0000256" key="1">
    <source>
        <dbReference type="SAM" id="MobiDB-lite"/>
    </source>
</evidence>
<reference evidence="2 3" key="1">
    <citation type="submission" date="2019-05" db="EMBL/GenBank/DDBJ databases">
        <title>Emergence of the Ug99 lineage of the wheat stem rust pathogen through somatic hybridization.</title>
        <authorList>
            <person name="Li F."/>
            <person name="Upadhyaya N.M."/>
            <person name="Sperschneider J."/>
            <person name="Matny O."/>
            <person name="Nguyen-Phuc H."/>
            <person name="Mago R."/>
            <person name="Raley C."/>
            <person name="Miller M.E."/>
            <person name="Silverstein K.A.T."/>
            <person name="Henningsen E."/>
            <person name="Hirsch C.D."/>
            <person name="Visser B."/>
            <person name="Pretorius Z.A."/>
            <person name="Steffenson B.J."/>
            <person name="Schwessinger B."/>
            <person name="Dodds P.N."/>
            <person name="Figueroa M."/>
        </authorList>
    </citation>
    <scope>NUCLEOTIDE SEQUENCE [LARGE SCALE GENOMIC DNA]</scope>
    <source>
        <strain evidence="2">21-0</strain>
    </source>
</reference>
<feature type="compositionally biased region" description="Basic and acidic residues" evidence="1">
    <location>
        <begin position="321"/>
        <end position="330"/>
    </location>
</feature>
<dbReference type="AlphaFoldDB" id="A0A5B0MZ11"/>
<feature type="compositionally biased region" description="Polar residues" evidence="1">
    <location>
        <begin position="33"/>
        <end position="50"/>
    </location>
</feature>
<evidence type="ECO:0008006" key="4">
    <source>
        <dbReference type="Google" id="ProtNLM"/>
    </source>
</evidence>